<organism evidence="2 3">
    <name type="scientific">Streptomyces filipinensis</name>
    <dbReference type="NCBI Taxonomy" id="66887"/>
    <lineage>
        <taxon>Bacteria</taxon>
        <taxon>Bacillati</taxon>
        <taxon>Actinomycetota</taxon>
        <taxon>Actinomycetes</taxon>
        <taxon>Kitasatosporales</taxon>
        <taxon>Streptomycetaceae</taxon>
        <taxon>Streptomyces</taxon>
    </lineage>
</organism>
<feature type="region of interest" description="Disordered" evidence="1">
    <location>
        <begin position="122"/>
        <end position="169"/>
    </location>
</feature>
<dbReference type="GO" id="GO:0005975">
    <property type="term" value="P:carbohydrate metabolic process"/>
    <property type="evidence" value="ECO:0007669"/>
    <property type="project" value="UniProtKB-ARBA"/>
</dbReference>
<sequence>MGTRYYYRVTAVDAAGNESGRSDTVSGVHLDETPPSAVTGLTATPTGYGFHLTWDANPTPDLARYVVYAGQLLGDDEEKVCSVHQVEWLGTDTTSYDYATLPDGEERCLFVDAVDEHWNSHYEWTRSPPHRGRDRAGHHPERADPGRLTGRRDRLRREGCRRPELEHRA</sequence>
<feature type="compositionally biased region" description="Basic and acidic residues" evidence="1">
    <location>
        <begin position="134"/>
        <end position="169"/>
    </location>
</feature>
<protein>
    <recommendedName>
        <fullName evidence="4">Fibronectin type-III domain-containing protein</fullName>
    </recommendedName>
</protein>
<dbReference type="EMBL" id="BMTD01000011">
    <property type="protein sequence ID" value="GGV05481.1"/>
    <property type="molecule type" value="Genomic_DNA"/>
</dbReference>
<keyword evidence="3" id="KW-1185">Reference proteome</keyword>
<dbReference type="Proteomes" id="UP000618795">
    <property type="component" value="Unassembled WGS sequence"/>
</dbReference>
<dbReference type="RefSeq" id="WP_191875624.1">
    <property type="nucleotide sequence ID" value="NZ_BMTD01000011.1"/>
</dbReference>
<comment type="caution">
    <text evidence="2">The sequence shown here is derived from an EMBL/GenBank/DDBJ whole genome shotgun (WGS) entry which is preliminary data.</text>
</comment>
<accession>A0A918IEV5</accession>
<dbReference type="InterPro" id="IPR013783">
    <property type="entry name" value="Ig-like_fold"/>
</dbReference>
<dbReference type="AlphaFoldDB" id="A0A918IEV5"/>
<evidence type="ECO:0000313" key="2">
    <source>
        <dbReference type="EMBL" id="GGV05481.1"/>
    </source>
</evidence>
<dbReference type="InterPro" id="IPR036116">
    <property type="entry name" value="FN3_sf"/>
</dbReference>
<name>A0A918IEV5_9ACTN</name>
<evidence type="ECO:0000313" key="3">
    <source>
        <dbReference type="Proteomes" id="UP000618795"/>
    </source>
</evidence>
<dbReference type="SUPFAM" id="SSF49265">
    <property type="entry name" value="Fibronectin type III"/>
    <property type="match status" value="1"/>
</dbReference>
<gene>
    <name evidence="2" type="ORF">GCM10010260_48350</name>
</gene>
<evidence type="ECO:0008006" key="4">
    <source>
        <dbReference type="Google" id="ProtNLM"/>
    </source>
</evidence>
<dbReference type="Gene3D" id="2.60.40.10">
    <property type="entry name" value="Immunoglobulins"/>
    <property type="match status" value="2"/>
</dbReference>
<reference evidence="2" key="2">
    <citation type="submission" date="2020-09" db="EMBL/GenBank/DDBJ databases">
        <authorList>
            <person name="Sun Q."/>
            <person name="Ohkuma M."/>
        </authorList>
    </citation>
    <scope>NUCLEOTIDE SEQUENCE</scope>
    <source>
        <strain evidence="2">JCM 4369</strain>
    </source>
</reference>
<reference evidence="2" key="1">
    <citation type="journal article" date="2014" name="Int. J. Syst. Evol. Microbiol.">
        <title>Complete genome sequence of Corynebacterium casei LMG S-19264T (=DSM 44701T), isolated from a smear-ripened cheese.</title>
        <authorList>
            <consortium name="US DOE Joint Genome Institute (JGI-PGF)"/>
            <person name="Walter F."/>
            <person name="Albersmeier A."/>
            <person name="Kalinowski J."/>
            <person name="Ruckert C."/>
        </authorList>
    </citation>
    <scope>NUCLEOTIDE SEQUENCE</scope>
    <source>
        <strain evidence="2">JCM 4369</strain>
    </source>
</reference>
<proteinExistence type="predicted"/>
<evidence type="ECO:0000256" key="1">
    <source>
        <dbReference type="SAM" id="MobiDB-lite"/>
    </source>
</evidence>